<dbReference type="PANTHER" id="PTHR21532">
    <property type="entry name" value="PHOSPHODIESTERASE HL"/>
    <property type="match status" value="1"/>
</dbReference>
<dbReference type="AlphaFoldDB" id="A0A0R3S0A2"/>
<evidence type="ECO:0000313" key="13">
    <source>
        <dbReference type="WBParaSite" id="EEL_0000804501-mRNA-1"/>
    </source>
</evidence>
<keyword evidence="7" id="KW-0969">Cilium</keyword>
<feature type="compositionally biased region" description="Basic and acidic residues" evidence="10">
    <location>
        <begin position="270"/>
        <end position="279"/>
    </location>
</feature>
<dbReference type="STRING" id="1147741.A0A0R3S0A2"/>
<evidence type="ECO:0000256" key="6">
    <source>
        <dbReference type="ARBA" id="ARBA00023054"/>
    </source>
</evidence>
<protein>
    <recommendedName>
        <fullName evidence="4">Cilia- and flagella-associated protein 36</fullName>
    </recommendedName>
    <alternativeName>
        <fullName evidence="9">Coiled-coil domain-containing protein 104</fullName>
    </alternativeName>
</protein>
<evidence type="ECO:0000256" key="7">
    <source>
        <dbReference type="ARBA" id="ARBA00023069"/>
    </source>
</evidence>
<dbReference type="Proteomes" id="UP000050640">
    <property type="component" value="Unplaced"/>
</dbReference>
<proteinExistence type="inferred from homology"/>
<keyword evidence="8" id="KW-0966">Cell projection</keyword>
<organism evidence="12 13">
    <name type="scientific">Elaeophora elaphi</name>
    <dbReference type="NCBI Taxonomy" id="1147741"/>
    <lineage>
        <taxon>Eukaryota</taxon>
        <taxon>Metazoa</taxon>
        <taxon>Ecdysozoa</taxon>
        <taxon>Nematoda</taxon>
        <taxon>Chromadorea</taxon>
        <taxon>Rhabditida</taxon>
        <taxon>Spirurina</taxon>
        <taxon>Spiruromorpha</taxon>
        <taxon>Filarioidea</taxon>
        <taxon>Onchocercidae</taxon>
        <taxon>Elaeophora</taxon>
    </lineage>
</organism>
<dbReference type="WBParaSite" id="EEL_0000804501-mRNA-1">
    <property type="protein sequence ID" value="EEL_0000804501-mRNA-1"/>
    <property type="gene ID" value="EEL_0000804501"/>
</dbReference>
<evidence type="ECO:0000256" key="4">
    <source>
        <dbReference type="ARBA" id="ARBA00021815"/>
    </source>
</evidence>
<dbReference type="InterPro" id="IPR023379">
    <property type="entry name" value="BART_dom"/>
</dbReference>
<keyword evidence="5" id="KW-0963">Cytoplasm</keyword>
<accession>A0A0R3S0A2</accession>
<evidence type="ECO:0000256" key="2">
    <source>
        <dbReference type="ARBA" id="ARBA00004496"/>
    </source>
</evidence>
<evidence type="ECO:0000259" key="11">
    <source>
        <dbReference type="Pfam" id="PF11527"/>
    </source>
</evidence>
<reference evidence="13" key="1">
    <citation type="submission" date="2017-02" db="UniProtKB">
        <authorList>
            <consortium name="WormBaseParasite"/>
        </authorList>
    </citation>
    <scope>IDENTIFICATION</scope>
</reference>
<comment type="subcellular location">
    <subcellularLocation>
        <location evidence="1">Cell projection</location>
        <location evidence="1">Cilium</location>
    </subcellularLocation>
    <subcellularLocation>
        <location evidence="2">Cytoplasm</location>
    </subcellularLocation>
</comment>
<dbReference type="GO" id="GO:0005930">
    <property type="term" value="C:axoneme"/>
    <property type="evidence" value="ECO:0007669"/>
    <property type="project" value="TreeGrafter"/>
</dbReference>
<keyword evidence="12" id="KW-1185">Reference proteome</keyword>
<evidence type="ECO:0000313" key="12">
    <source>
        <dbReference type="Proteomes" id="UP000050640"/>
    </source>
</evidence>
<dbReference type="Gene3D" id="1.20.1520.10">
    <property type="entry name" value="ADP-ribosylation factor-like 2-binding protein, domain"/>
    <property type="match status" value="1"/>
</dbReference>
<feature type="region of interest" description="Disordered" evidence="10">
    <location>
        <begin position="270"/>
        <end position="295"/>
    </location>
</feature>
<evidence type="ECO:0000256" key="9">
    <source>
        <dbReference type="ARBA" id="ARBA00031593"/>
    </source>
</evidence>
<dbReference type="InterPro" id="IPR042541">
    <property type="entry name" value="BART_sf"/>
</dbReference>
<evidence type="ECO:0000256" key="5">
    <source>
        <dbReference type="ARBA" id="ARBA00022490"/>
    </source>
</evidence>
<dbReference type="Pfam" id="PF11527">
    <property type="entry name" value="ARL2_Bind_BART"/>
    <property type="match status" value="1"/>
</dbReference>
<evidence type="ECO:0000256" key="10">
    <source>
        <dbReference type="SAM" id="MobiDB-lite"/>
    </source>
</evidence>
<keyword evidence="6" id="KW-0175">Coiled coil</keyword>
<evidence type="ECO:0000256" key="1">
    <source>
        <dbReference type="ARBA" id="ARBA00004138"/>
    </source>
</evidence>
<dbReference type="GO" id="GO:0097546">
    <property type="term" value="C:ciliary base"/>
    <property type="evidence" value="ECO:0007669"/>
    <property type="project" value="TreeGrafter"/>
</dbReference>
<dbReference type="PANTHER" id="PTHR21532:SF0">
    <property type="entry name" value="CILIA- AND FLAGELLA-ASSOCIATED PROTEIN 36"/>
    <property type="match status" value="1"/>
</dbReference>
<evidence type="ECO:0000256" key="8">
    <source>
        <dbReference type="ARBA" id="ARBA00023273"/>
    </source>
</evidence>
<evidence type="ECO:0000256" key="3">
    <source>
        <dbReference type="ARBA" id="ARBA00007460"/>
    </source>
</evidence>
<feature type="domain" description="BART" evidence="11">
    <location>
        <begin position="12"/>
        <end position="130"/>
    </location>
</feature>
<comment type="similarity">
    <text evidence="3">Belongs to the CFAP36 family.</text>
</comment>
<sequence length="295" mass="34434">MFKRHSQCELSSEAIFDKFINFLSSSMWNIPIATFLEQYSVGMDVFDDEQNDLLLYQKIHDEFKSMVHVLMEGFCGDLNIEANQLLSALKHHDNSHKLSTEERSLLGPVVAAQNFNVFVPMMIRENIELQLQTIEMIEFLCGVIPAALCLEYSDMSEEEFRKVLMEGLNREQYNRYVCRKSEVEFQDEIEKCKKIQLREAMNVGLQEKERLEECKQKREYEISTALEQKIDDKEVFSNAMTSPNVEKQLSFKGSKKLSEVKDTEIQFLNKKEALPEEGRKMKKQTRKMPSNSHNS</sequence>
<dbReference type="InterPro" id="IPR038888">
    <property type="entry name" value="CFAP36"/>
</dbReference>
<name>A0A0R3S0A2_9BILA</name>